<evidence type="ECO:0000313" key="12">
    <source>
        <dbReference type="EMBL" id="CAK9072858.1"/>
    </source>
</evidence>
<dbReference type="PROSITE" id="PS50102">
    <property type="entry name" value="RRM"/>
    <property type="match status" value="1"/>
</dbReference>
<dbReference type="SUPFAM" id="SSF54928">
    <property type="entry name" value="RNA-binding domain, RBD"/>
    <property type="match status" value="1"/>
</dbReference>
<keyword evidence="5" id="KW-0677">Repeat</keyword>
<comment type="subcellular location">
    <subcellularLocation>
        <location evidence="1">Membrane</location>
        <topology evidence="1">Multi-pass membrane protein</topology>
    </subcellularLocation>
</comment>
<keyword evidence="13" id="KW-1185">Reference proteome</keyword>
<organism evidence="12 13">
    <name type="scientific">Durusdinium trenchii</name>
    <dbReference type="NCBI Taxonomy" id="1381693"/>
    <lineage>
        <taxon>Eukaryota</taxon>
        <taxon>Sar</taxon>
        <taxon>Alveolata</taxon>
        <taxon>Dinophyceae</taxon>
        <taxon>Suessiales</taxon>
        <taxon>Symbiodiniaceae</taxon>
        <taxon>Durusdinium</taxon>
    </lineage>
</organism>
<dbReference type="Proteomes" id="UP001642484">
    <property type="component" value="Unassembled WGS sequence"/>
</dbReference>
<evidence type="ECO:0000256" key="10">
    <source>
        <dbReference type="SAM" id="MobiDB-lite"/>
    </source>
</evidence>
<dbReference type="PANTHER" id="PTHR45939">
    <property type="entry name" value="PEROXISOMAL MEMBRANE PROTEIN PMP34-RELATED"/>
    <property type="match status" value="1"/>
</dbReference>
<dbReference type="InterPro" id="IPR023395">
    <property type="entry name" value="MCP_dom_sf"/>
</dbReference>
<accession>A0ABP0PB56</accession>
<dbReference type="InterPro" id="IPR018108">
    <property type="entry name" value="MCP_transmembrane"/>
</dbReference>
<dbReference type="SMART" id="SM00360">
    <property type="entry name" value="RRM"/>
    <property type="match status" value="1"/>
</dbReference>
<dbReference type="InterPro" id="IPR014729">
    <property type="entry name" value="Rossmann-like_a/b/a_fold"/>
</dbReference>
<dbReference type="Gene3D" id="3.30.70.330">
    <property type="match status" value="1"/>
</dbReference>
<feature type="compositionally biased region" description="Basic and acidic residues" evidence="10">
    <location>
        <begin position="745"/>
        <end position="800"/>
    </location>
</feature>
<keyword evidence="3" id="KW-0813">Transport</keyword>
<evidence type="ECO:0000259" key="11">
    <source>
        <dbReference type="PROSITE" id="PS50102"/>
    </source>
</evidence>
<protein>
    <recommendedName>
        <fullName evidence="11">RRM domain-containing protein</fullName>
    </recommendedName>
</protein>
<evidence type="ECO:0000256" key="5">
    <source>
        <dbReference type="ARBA" id="ARBA00022737"/>
    </source>
</evidence>
<keyword evidence="8" id="KW-0694">RNA-binding</keyword>
<gene>
    <name evidence="12" type="ORF">CCMP2556_LOCUS35849</name>
</gene>
<evidence type="ECO:0000256" key="1">
    <source>
        <dbReference type="ARBA" id="ARBA00004141"/>
    </source>
</evidence>
<comment type="similarity">
    <text evidence="2">Belongs to the mitochondrial carrier (TC 2.A.29) family.</text>
</comment>
<evidence type="ECO:0000256" key="8">
    <source>
        <dbReference type="PROSITE-ProRule" id="PRU00176"/>
    </source>
</evidence>
<evidence type="ECO:0000256" key="9">
    <source>
        <dbReference type="PROSITE-ProRule" id="PRU00282"/>
    </source>
</evidence>
<evidence type="ECO:0000256" key="3">
    <source>
        <dbReference type="ARBA" id="ARBA00022448"/>
    </source>
</evidence>
<dbReference type="Gene3D" id="3.40.50.620">
    <property type="entry name" value="HUPs"/>
    <property type="match status" value="1"/>
</dbReference>
<feature type="repeat" description="Solcar" evidence="9">
    <location>
        <begin position="104"/>
        <end position="186"/>
    </location>
</feature>
<reference evidence="12 13" key="1">
    <citation type="submission" date="2024-02" db="EMBL/GenBank/DDBJ databases">
        <authorList>
            <person name="Chen Y."/>
            <person name="Shah S."/>
            <person name="Dougan E. K."/>
            <person name="Thang M."/>
            <person name="Chan C."/>
        </authorList>
    </citation>
    <scope>NUCLEOTIDE SEQUENCE [LARGE SCALE GENOMIC DNA]</scope>
</reference>
<proteinExistence type="inferred from homology"/>
<dbReference type="PROSITE" id="PS50920">
    <property type="entry name" value="SOLCAR"/>
    <property type="match status" value="3"/>
</dbReference>
<dbReference type="InterPro" id="IPR000504">
    <property type="entry name" value="RRM_dom"/>
</dbReference>
<dbReference type="Gene3D" id="1.50.40.10">
    <property type="entry name" value="Mitochondrial carrier domain"/>
    <property type="match status" value="1"/>
</dbReference>
<evidence type="ECO:0000256" key="4">
    <source>
        <dbReference type="ARBA" id="ARBA00022692"/>
    </source>
</evidence>
<evidence type="ECO:0000313" key="13">
    <source>
        <dbReference type="Proteomes" id="UP001642484"/>
    </source>
</evidence>
<feature type="repeat" description="Solcar" evidence="9">
    <location>
        <begin position="8"/>
        <end position="89"/>
    </location>
</feature>
<evidence type="ECO:0000256" key="7">
    <source>
        <dbReference type="ARBA" id="ARBA00023136"/>
    </source>
</evidence>
<sequence length="1149" mass="133836">MANISVWEKVWSEVRSGLVSSVGAEAALFPLDTVKLQQQVYGGTAASVLKRLVAQKGLRGVYQGLIGRLIQTITSNVGFFVWQTVFVQLSLRQVQAHQPGQEKLGTVTALIVNMLAQQINRLLTTPFDVVASVNQADPNSKGFFHTFYRMGSTGGVKELWRGLPVALLLSLNPALMFTLVGKLSDFVKALRKTAPEGFLSSSDMFWISGISKAVATLLTYPLIRAKAVIQTTGGDHLGLWGMLAGIVRKEGWLSLYQGVWIMSYKTVLFNSLMMALKQKVSLLLMQWDRFRDTKRRQEKQAELEGQFRKNVTSCCSLEMPWEAAARGQSVMYVDGSWCFLHDAQAHILREGNKLADHLIVGVHSDEIHQESVGTWPAECYAERLRRLRRKPWAATILENAPWEVSAELLEELSIEKVLGGSVTKIEDCTGGSPRSPERSDQLSISDPYAECKRRGIFEEVKSLNASTEHDEWMRKVMKIAFSNVDASIDWRILAKMAQNGKASMSPLLQMRNFPEAWMANNGAEIEPKLRKLLSTFGDVTGLQINNTPGEPITAKASFAEPAMADKAVQALHGVDMRTAKQRRSSGRPPTEDEKFWAQIILPETAKPAREEPSQETYLLVEGFPTSWTEAQLRATFLAFGGVERLTHVPDSRYGRIAKILLKDPDAMERVVSELHGTRVGDGDVVEECVLHCKITSAAVQKKEEEARQKREEKQARKLYRADVRKRREEARQKKGQEDHEEPEEPEPKEPKEKVKRKEAAKKAAARFEEEEREELRRHEEEEAERAAAAEQRRKEDEAKKAAAAAAYQEELRQKAKEAAERREKEQQQREAERQKREEKRRLWEQDRMRREEERQRREDKRQKAEEERLRKEEEERQRREEARREAERKREEERQRKEEKMRKYEESRMRREEVRTRNEIQRELWEEECMKREEKLQRWVEEQMRIAAEKKRKQDEERRRKHEEEMRKWEEKRMRREEEIQRRAEKAVKLAQEKRKQREEEKARLREEEKKKREEDMRRYEESRMRREEELLKWYIKVLQAREAAEERKRAREEERQRKEEKMRRWEEDRMAREEVRQRREDDPIAARGHVGSCNRLPGALHACRRLVFGVLGDEMMEEAWRAAMAHLSGRAESGSFRCPLQGVCIPAV</sequence>
<feature type="compositionally biased region" description="Basic and acidic residues" evidence="10">
    <location>
        <begin position="700"/>
        <end position="737"/>
    </location>
</feature>
<keyword evidence="6" id="KW-1133">Transmembrane helix</keyword>
<feature type="region of interest" description="Disordered" evidence="10">
    <location>
        <begin position="699"/>
        <end position="912"/>
    </location>
</feature>
<dbReference type="PANTHER" id="PTHR45939:SF1">
    <property type="entry name" value="MITOCHONDRIAL THIAMINE PYROPHOSPHATE CARRIER 1-RELATED"/>
    <property type="match status" value="1"/>
</dbReference>
<dbReference type="Pfam" id="PF00076">
    <property type="entry name" value="RRM_1"/>
    <property type="match status" value="1"/>
</dbReference>
<feature type="region of interest" description="Disordered" evidence="10">
    <location>
        <begin position="988"/>
        <end position="1019"/>
    </location>
</feature>
<feature type="repeat" description="Solcar" evidence="9">
    <location>
        <begin position="203"/>
        <end position="283"/>
    </location>
</feature>
<evidence type="ECO:0000256" key="6">
    <source>
        <dbReference type="ARBA" id="ARBA00022989"/>
    </source>
</evidence>
<dbReference type="CDD" id="cd00590">
    <property type="entry name" value="RRM_SF"/>
    <property type="match status" value="1"/>
</dbReference>
<dbReference type="InterPro" id="IPR035979">
    <property type="entry name" value="RBD_domain_sf"/>
</dbReference>
<keyword evidence="4 9" id="KW-0812">Transmembrane</keyword>
<dbReference type="Pfam" id="PF00153">
    <property type="entry name" value="Mito_carr"/>
    <property type="match status" value="3"/>
</dbReference>
<comment type="caution">
    <text evidence="12">The sequence shown here is derived from an EMBL/GenBank/DDBJ whole genome shotgun (WGS) entry which is preliminary data.</text>
</comment>
<feature type="domain" description="RRM" evidence="11">
    <location>
        <begin position="616"/>
        <end position="686"/>
    </location>
</feature>
<name>A0ABP0PB56_9DINO</name>
<dbReference type="SUPFAM" id="SSF103506">
    <property type="entry name" value="Mitochondrial carrier"/>
    <property type="match status" value="1"/>
</dbReference>
<dbReference type="EMBL" id="CAXAMN010022806">
    <property type="protein sequence ID" value="CAK9072858.1"/>
    <property type="molecule type" value="Genomic_DNA"/>
</dbReference>
<dbReference type="InterPro" id="IPR052217">
    <property type="entry name" value="Mito/Peroxisomal_Carrier"/>
</dbReference>
<feature type="compositionally biased region" description="Basic and acidic residues" evidence="10">
    <location>
        <begin position="809"/>
        <end position="912"/>
    </location>
</feature>
<keyword evidence="7 9" id="KW-0472">Membrane</keyword>
<evidence type="ECO:0000256" key="2">
    <source>
        <dbReference type="ARBA" id="ARBA00006375"/>
    </source>
</evidence>
<dbReference type="InterPro" id="IPR012677">
    <property type="entry name" value="Nucleotide-bd_a/b_plait_sf"/>
</dbReference>